<accession>F7NLF6</accession>
<feature type="binding site" evidence="17">
    <location>
        <position position="173"/>
    </location>
    <ligand>
        <name>substrate</name>
    </ligand>
</feature>
<dbReference type="NCBIfam" id="TIGR00227">
    <property type="entry name" value="ribD_Cterm"/>
    <property type="match status" value="1"/>
</dbReference>
<feature type="binding site" evidence="17">
    <location>
        <position position="159"/>
    </location>
    <ligand>
        <name>NADP(+)</name>
        <dbReference type="ChEBI" id="CHEBI:58349"/>
    </ligand>
</feature>
<evidence type="ECO:0000256" key="3">
    <source>
        <dbReference type="ARBA" id="ARBA00004910"/>
    </source>
</evidence>
<evidence type="ECO:0000256" key="9">
    <source>
        <dbReference type="ARBA" id="ARBA00022833"/>
    </source>
</evidence>
<dbReference type="SUPFAM" id="SSF53597">
    <property type="entry name" value="Dihydrofolate reductase-like"/>
    <property type="match status" value="1"/>
</dbReference>
<feature type="domain" description="CMP/dCMP-type deaminase" evidence="19">
    <location>
        <begin position="6"/>
        <end position="128"/>
    </location>
</feature>
<dbReference type="InterPro" id="IPR011549">
    <property type="entry name" value="RibD_C"/>
</dbReference>
<keyword evidence="8 15" id="KW-0378">Hydrolase</keyword>
<dbReference type="UniPathway" id="UPA00275">
    <property type="reaction ID" value="UER00401"/>
</dbReference>
<dbReference type="PROSITE" id="PS51747">
    <property type="entry name" value="CYT_DCMP_DEAMINASES_2"/>
    <property type="match status" value="1"/>
</dbReference>
<evidence type="ECO:0000256" key="16">
    <source>
        <dbReference type="PIRSR" id="PIRSR006769-1"/>
    </source>
</evidence>
<dbReference type="PIRSF" id="PIRSF006769">
    <property type="entry name" value="RibD"/>
    <property type="match status" value="1"/>
</dbReference>
<dbReference type="eggNOG" id="COG0117">
    <property type="taxonomic scope" value="Bacteria"/>
</dbReference>
<feature type="binding site" evidence="17">
    <location>
        <position position="298"/>
    </location>
    <ligand>
        <name>substrate</name>
    </ligand>
</feature>
<dbReference type="GO" id="GO:0050661">
    <property type="term" value="F:NADP binding"/>
    <property type="evidence" value="ECO:0007669"/>
    <property type="project" value="InterPro"/>
</dbReference>
<evidence type="ECO:0000256" key="12">
    <source>
        <dbReference type="ARBA" id="ARBA00023268"/>
    </source>
</evidence>
<keyword evidence="7 15" id="KW-0479">Metal-binding</keyword>
<dbReference type="InterPro" id="IPR016192">
    <property type="entry name" value="APOBEC/CMP_deaminase_Zn-bd"/>
</dbReference>
<comment type="function">
    <text evidence="1 15">Converts 2,5-diamino-6-(ribosylamino)-4(3h)-pyrimidinone 5'-phosphate into 5-amino-6-(ribosylamino)-2,4(1h,3h)-pyrimidinedione 5'-phosphate.</text>
</comment>
<dbReference type="Pfam" id="PF00383">
    <property type="entry name" value="dCMP_cyt_deam_1"/>
    <property type="match status" value="1"/>
</dbReference>
<evidence type="ECO:0000313" key="21">
    <source>
        <dbReference type="Proteomes" id="UP000003240"/>
    </source>
</evidence>
<dbReference type="EMBL" id="AFGF01000126">
    <property type="protein sequence ID" value="EGO63261.1"/>
    <property type="molecule type" value="Genomic_DNA"/>
</dbReference>
<dbReference type="InterPro" id="IPR004794">
    <property type="entry name" value="Eubact_RibD"/>
</dbReference>
<dbReference type="GO" id="GO:0008703">
    <property type="term" value="F:5-amino-6-(5-phosphoribosylamino)uracil reductase activity"/>
    <property type="evidence" value="ECO:0007669"/>
    <property type="project" value="UniProtKB-EC"/>
</dbReference>
<feature type="binding site" evidence="17">
    <location>
        <position position="189"/>
    </location>
    <ligand>
        <name>substrate</name>
    </ligand>
</feature>
<proteinExistence type="inferred from homology"/>
<dbReference type="Gene3D" id="3.40.140.10">
    <property type="entry name" value="Cytidine Deaminase, domain 2"/>
    <property type="match status" value="1"/>
</dbReference>
<dbReference type="InterPro" id="IPR002125">
    <property type="entry name" value="CMP_dCMP_dom"/>
</dbReference>
<evidence type="ECO:0000256" key="15">
    <source>
        <dbReference type="PIRNR" id="PIRNR006769"/>
    </source>
</evidence>
<dbReference type="SUPFAM" id="SSF53927">
    <property type="entry name" value="Cytidine deaminase-like"/>
    <property type="match status" value="1"/>
</dbReference>
<dbReference type="FunFam" id="3.40.140.10:FF:000025">
    <property type="entry name" value="Riboflavin biosynthesis protein RibD"/>
    <property type="match status" value="1"/>
</dbReference>
<feature type="binding site" evidence="17">
    <location>
        <position position="201"/>
    </location>
    <ligand>
        <name>NADP(+)</name>
        <dbReference type="ChEBI" id="CHEBI:58349"/>
    </ligand>
</feature>
<keyword evidence="9 15" id="KW-0862">Zinc</keyword>
<dbReference type="EC" id="1.1.1.193" evidence="15"/>
<dbReference type="CDD" id="cd01284">
    <property type="entry name" value="Riboflavin_deaminase-reductase"/>
    <property type="match status" value="1"/>
</dbReference>
<evidence type="ECO:0000256" key="13">
    <source>
        <dbReference type="ARBA" id="ARBA00049861"/>
    </source>
</evidence>
<evidence type="ECO:0000256" key="14">
    <source>
        <dbReference type="ARBA" id="ARBA00049886"/>
    </source>
</evidence>
<evidence type="ECO:0000259" key="19">
    <source>
        <dbReference type="PROSITE" id="PS51747"/>
    </source>
</evidence>
<keyword evidence="12" id="KW-0511">Multifunctional enzyme</keyword>
<feature type="binding site" evidence="17">
    <location>
        <position position="212"/>
    </location>
    <ligand>
        <name>substrate</name>
    </ligand>
</feature>
<evidence type="ECO:0000256" key="7">
    <source>
        <dbReference type="ARBA" id="ARBA00022723"/>
    </source>
</evidence>
<evidence type="ECO:0000256" key="10">
    <source>
        <dbReference type="ARBA" id="ARBA00022857"/>
    </source>
</evidence>
<evidence type="ECO:0000256" key="1">
    <source>
        <dbReference type="ARBA" id="ARBA00002151"/>
    </source>
</evidence>
<feature type="binding site" evidence="17">
    <location>
        <position position="205"/>
    </location>
    <ligand>
        <name>NADP(+)</name>
        <dbReference type="ChEBI" id="CHEBI:58349"/>
    </ligand>
</feature>
<protein>
    <recommendedName>
        <fullName evidence="15">Riboflavin biosynthesis protein RibD</fullName>
    </recommendedName>
    <domain>
        <recommendedName>
            <fullName evidence="15">Diaminohydroxyphosphoribosylaminopyrimidine deaminase</fullName>
            <shortName evidence="15">DRAP deaminase</shortName>
            <ecNumber evidence="15">3.5.4.26</ecNumber>
        </recommendedName>
        <alternativeName>
            <fullName evidence="15">Riboflavin-specific deaminase</fullName>
        </alternativeName>
    </domain>
    <domain>
        <recommendedName>
            <fullName evidence="15">5-amino-6-(5-phosphoribosylamino)uracil reductase</fullName>
            <ecNumber evidence="15">1.1.1.193</ecNumber>
        </recommendedName>
        <alternativeName>
            <fullName evidence="15">HTP reductase</fullName>
        </alternativeName>
    </domain>
</protein>
<comment type="similarity">
    <text evidence="5 15">In the C-terminal section; belongs to the HTP reductase family.</text>
</comment>
<dbReference type="InterPro" id="IPR016193">
    <property type="entry name" value="Cytidine_deaminase-like"/>
</dbReference>
<dbReference type="STRING" id="1009370.ALO_14642"/>
<evidence type="ECO:0000256" key="2">
    <source>
        <dbReference type="ARBA" id="ARBA00004882"/>
    </source>
</evidence>
<reference evidence="20 21" key="1">
    <citation type="journal article" date="2011" name="EMBO J.">
        <title>Structural diversity of bacterial flagellar motors.</title>
        <authorList>
            <person name="Chen S."/>
            <person name="Beeby M."/>
            <person name="Murphy G.E."/>
            <person name="Leadbetter J.R."/>
            <person name="Hendrixson D.R."/>
            <person name="Briegel A."/>
            <person name="Li Z."/>
            <person name="Shi J."/>
            <person name="Tocheva E.I."/>
            <person name="Muller A."/>
            <person name="Dobro M.J."/>
            <person name="Jensen G.J."/>
        </authorList>
    </citation>
    <scope>NUCLEOTIDE SEQUENCE [LARGE SCALE GENOMIC DNA]</scope>
    <source>
        <strain evidence="20 21">DSM 6540</strain>
    </source>
</reference>
<dbReference type="PANTHER" id="PTHR38011:SF7">
    <property type="entry name" value="2,5-DIAMINO-6-RIBOSYLAMINO-4(3H)-PYRIMIDINONE 5'-PHOSPHATE REDUCTASE"/>
    <property type="match status" value="1"/>
</dbReference>
<feature type="binding site" evidence="18">
    <location>
        <position position="89"/>
    </location>
    <ligand>
        <name>Zn(2+)</name>
        <dbReference type="ChEBI" id="CHEBI:29105"/>
        <note>catalytic</note>
    </ligand>
</feature>
<feature type="active site" description="Proton donor" evidence="16">
    <location>
        <position position="57"/>
    </location>
</feature>
<evidence type="ECO:0000256" key="11">
    <source>
        <dbReference type="ARBA" id="ARBA00023002"/>
    </source>
</evidence>
<dbReference type="PANTHER" id="PTHR38011">
    <property type="entry name" value="DIHYDROFOLATE REDUCTASE FAMILY PROTEIN (AFU_ORTHOLOGUE AFUA_8G06820)"/>
    <property type="match status" value="1"/>
</dbReference>
<dbReference type="NCBIfam" id="TIGR00326">
    <property type="entry name" value="eubact_ribD"/>
    <property type="match status" value="1"/>
</dbReference>
<evidence type="ECO:0000313" key="20">
    <source>
        <dbReference type="EMBL" id="EGO63261.1"/>
    </source>
</evidence>
<dbReference type="GO" id="GO:0009231">
    <property type="term" value="P:riboflavin biosynthetic process"/>
    <property type="evidence" value="ECO:0007669"/>
    <property type="project" value="UniProtKB-UniPathway"/>
</dbReference>
<evidence type="ECO:0000256" key="17">
    <source>
        <dbReference type="PIRSR" id="PIRSR006769-2"/>
    </source>
</evidence>
<sequence>MIHQQLLDQQFMQMALDLAKQGLGRTSPNPMVGAVVAQDGKAVGQGWHQRAGTPHAEVHALQAAGDQANGATLYVTLEPCCHHGKTPPCTDAVIKAGIRRVVVAMTDPNPCVGGGGIARLKAAGVEVVSGILAQEAARLNEVFIKWISTGLPFAILKTAMTLDGKIATVSGRSKWITGDAARQRVHMLRDRCDAILAGIGTVLADDPSLTTRLPQGGKNPIRIILDSQARIPLDANVITDVLAPTIIVVGPHAPAEKLTALRSKGVEILAVRCRDGGLDLRELFQTLGSRNITSVLVEGGAAVNAGLIRENLIDKVYWFIAPKFFGGISAPGPVGGEGIAAVDQAVALEDIAVEAIDQDLMITGYVERREGRHVYRACGGTGQSEIPEPGGKII</sequence>
<dbReference type="GO" id="GO:0008835">
    <property type="term" value="F:diaminohydroxyphosphoribosylaminopyrimidine deaminase activity"/>
    <property type="evidence" value="ECO:0007669"/>
    <property type="project" value="UniProtKB-EC"/>
</dbReference>
<evidence type="ECO:0000256" key="5">
    <source>
        <dbReference type="ARBA" id="ARBA00007417"/>
    </source>
</evidence>
<comment type="similarity">
    <text evidence="4 15">In the N-terminal section; belongs to the cytidine and deoxycytidylate deaminase family.</text>
</comment>
<dbReference type="AlphaFoldDB" id="F7NLF6"/>
<keyword evidence="6 15" id="KW-0686">Riboflavin biosynthesis</keyword>
<comment type="catalytic activity">
    <reaction evidence="14 15">
        <text>2,5-diamino-6-hydroxy-4-(5-phosphoribosylamino)-pyrimidine + H2O + H(+) = 5-amino-6-(5-phospho-D-ribosylamino)uracil + NH4(+)</text>
        <dbReference type="Rhea" id="RHEA:21868"/>
        <dbReference type="ChEBI" id="CHEBI:15377"/>
        <dbReference type="ChEBI" id="CHEBI:15378"/>
        <dbReference type="ChEBI" id="CHEBI:28938"/>
        <dbReference type="ChEBI" id="CHEBI:58453"/>
        <dbReference type="ChEBI" id="CHEBI:58614"/>
        <dbReference type="EC" id="3.5.4.26"/>
    </reaction>
</comment>
<evidence type="ECO:0000256" key="8">
    <source>
        <dbReference type="ARBA" id="ARBA00022801"/>
    </source>
</evidence>
<keyword evidence="21" id="KW-1185">Reference proteome</keyword>
<comment type="pathway">
    <text evidence="3 15">Cofactor biosynthesis; riboflavin biosynthesis; 5-amino-6-(D-ribitylamino)uracil from GTP: step 3/4.</text>
</comment>
<feature type="binding site" evidence="17">
    <location>
        <position position="209"/>
    </location>
    <ligand>
        <name>substrate</name>
    </ligand>
</feature>
<evidence type="ECO:0000256" key="18">
    <source>
        <dbReference type="PIRSR" id="PIRSR006769-3"/>
    </source>
</evidence>
<comment type="caution">
    <text evidence="20">The sequence shown here is derived from an EMBL/GenBank/DDBJ whole genome shotgun (WGS) entry which is preliminary data.</text>
</comment>
<feature type="binding site" evidence="17">
    <location>
        <begin position="300"/>
        <end position="306"/>
    </location>
    <ligand>
        <name>NADP(+)</name>
        <dbReference type="ChEBI" id="CHEBI:58349"/>
    </ligand>
</feature>
<dbReference type="Gene3D" id="3.40.430.10">
    <property type="entry name" value="Dihydrofolate Reductase, subunit A"/>
    <property type="match status" value="1"/>
</dbReference>
<dbReference type="EC" id="3.5.4.26" evidence="15"/>
<evidence type="ECO:0000256" key="6">
    <source>
        <dbReference type="ARBA" id="ARBA00022619"/>
    </source>
</evidence>
<dbReference type="GO" id="GO:0008270">
    <property type="term" value="F:zinc ion binding"/>
    <property type="evidence" value="ECO:0007669"/>
    <property type="project" value="InterPro"/>
</dbReference>
<dbReference type="InterPro" id="IPR002734">
    <property type="entry name" value="RibDG_C"/>
</dbReference>
<dbReference type="PROSITE" id="PS00903">
    <property type="entry name" value="CYT_DCMP_DEAMINASES_1"/>
    <property type="match status" value="1"/>
</dbReference>
<feature type="binding site" evidence="17">
    <location>
        <position position="175"/>
    </location>
    <ligand>
        <name>NADP(+)</name>
        <dbReference type="ChEBI" id="CHEBI:58349"/>
    </ligand>
</feature>
<gene>
    <name evidence="20" type="ORF">ALO_14642</name>
</gene>
<feature type="binding site" evidence="17">
    <location>
        <position position="227"/>
    </location>
    <ligand>
        <name>NADP(+)</name>
        <dbReference type="ChEBI" id="CHEBI:58349"/>
    </ligand>
</feature>
<evidence type="ECO:0000256" key="4">
    <source>
        <dbReference type="ARBA" id="ARBA00005259"/>
    </source>
</evidence>
<feature type="binding site" evidence="18">
    <location>
        <position position="80"/>
    </location>
    <ligand>
        <name>Zn(2+)</name>
        <dbReference type="ChEBI" id="CHEBI:29105"/>
        <note>catalytic</note>
    </ligand>
</feature>
<keyword evidence="10 15" id="KW-0521">NADP</keyword>
<organism evidence="20 21">
    <name type="scientific">Acetonema longum DSM 6540</name>
    <dbReference type="NCBI Taxonomy" id="1009370"/>
    <lineage>
        <taxon>Bacteria</taxon>
        <taxon>Bacillati</taxon>
        <taxon>Bacillota</taxon>
        <taxon>Negativicutes</taxon>
        <taxon>Acetonemataceae</taxon>
        <taxon>Acetonema</taxon>
    </lineage>
</organism>
<dbReference type="eggNOG" id="COG1985">
    <property type="taxonomic scope" value="Bacteria"/>
</dbReference>
<feature type="binding site" evidence="18">
    <location>
        <position position="55"/>
    </location>
    <ligand>
        <name>Zn(2+)</name>
        <dbReference type="ChEBI" id="CHEBI:29105"/>
        <note>catalytic</note>
    </ligand>
</feature>
<comment type="pathway">
    <text evidence="2 15">Cofactor biosynthesis; riboflavin biosynthesis; 5-amino-6-(D-ribitylamino)uracil from GTP: step 2/4.</text>
</comment>
<dbReference type="RefSeq" id="WP_004573502.1">
    <property type="nucleotide sequence ID" value="NZ_AFGF01000126.1"/>
</dbReference>
<dbReference type="Proteomes" id="UP000003240">
    <property type="component" value="Unassembled WGS sequence"/>
</dbReference>
<dbReference type="InterPro" id="IPR050765">
    <property type="entry name" value="Riboflavin_Biosynth_HTPR"/>
</dbReference>
<comment type="catalytic activity">
    <reaction evidence="13 15">
        <text>5-amino-6-(5-phospho-D-ribitylamino)uracil + NADP(+) = 5-amino-6-(5-phospho-D-ribosylamino)uracil + NADPH + H(+)</text>
        <dbReference type="Rhea" id="RHEA:17845"/>
        <dbReference type="ChEBI" id="CHEBI:15378"/>
        <dbReference type="ChEBI" id="CHEBI:57783"/>
        <dbReference type="ChEBI" id="CHEBI:58349"/>
        <dbReference type="ChEBI" id="CHEBI:58421"/>
        <dbReference type="ChEBI" id="CHEBI:58453"/>
        <dbReference type="EC" id="1.1.1.193"/>
    </reaction>
</comment>
<dbReference type="InterPro" id="IPR024072">
    <property type="entry name" value="DHFR-like_dom_sf"/>
</dbReference>
<keyword evidence="11 15" id="KW-0560">Oxidoreductase</keyword>
<name>F7NLF6_9FIRM</name>
<dbReference type="Pfam" id="PF01872">
    <property type="entry name" value="RibD_C"/>
    <property type="match status" value="1"/>
</dbReference>
<comment type="cofactor">
    <cofactor evidence="15 18">
        <name>Zn(2+)</name>
        <dbReference type="ChEBI" id="CHEBI:29105"/>
    </cofactor>
    <text evidence="15 18">Binds 1 zinc ion.</text>
</comment>